<feature type="compositionally biased region" description="Low complexity" evidence="1">
    <location>
        <begin position="89"/>
        <end position="100"/>
    </location>
</feature>
<feature type="region of interest" description="Disordered" evidence="1">
    <location>
        <begin position="80"/>
        <end position="142"/>
    </location>
</feature>
<evidence type="ECO:0000313" key="3">
    <source>
        <dbReference type="Proteomes" id="UP000298860"/>
    </source>
</evidence>
<dbReference type="EMBL" id="BJFL01000015">
    <property type="protein sequence ID" value="GDY31545.1"/>
    <property type="molecule type" value="Genomic_DNA"/>
</dbReference>
<dbReference type="AlphaFoldDB" id="A0A4D4J4D5"/>
<keyword evidence="3" id="KW-1185">Reference proteome</keyword>
<comment type="caution">
    <text evidence="2">The sequence shown here is derived from an EMBL/GenBank/DDBJ whole genome shotgun (WGS) entry which is preliminary data.</text>
</comment>
<feature type="compositionally biased region" description="Low complexity" evidence="1">
    <location>
        <begin position="114"/>
        <end position="142"/>
    </location>
</feature>
<proteinExistence type="predicted"/>
<accession>A0A4D4J4D5</accession>
<reference evidence="3" key="1">
    <citation type="submission" date="2019-04" db="EMBL/GenBank/DDBJ databases">
        <title>Draft genome sequence of Pseudonocardiaceae bacterium SL3-2-4.</title>
        <authorList>
            <person name="Ningsih F."/>
            <person name="Yokota A."/>
            <person name="Sakai Y."/>
            <person name="Nanatani K."/>
            <person name="Yabe S."/>
            <person name="Oetari A."/>
            <person name="Sjamsuridzal W."/>
        </authorList>
    </citation>
    <scope>NUCLEOTIDE SEQUENCE [LARGE SCALE GENOMIC DNA]</scope>
    <source>
        <strain evidence="3">SL3-2-4</strain>
    </source>
</reference>
<gene>
    <name evidence="2" type="ORF">GTS_31780</name>
</gene>
<evidence type="ECO:0000313" key="2">
    <source>
        <dbReference type="EMBL" id="GDY31545.1"/>
    </source>
</evidence>
<evidence type="ECO:0000256" key="1">
    <source>
        <dbReference type="SAM" id="MobiDB-lite"/>
    </source>
</evidence>
<dbReference type="Gene3D" id="2.60.120.620">
    <property type="entry name" value="q2cbj1_9rhob like domain"/>
    <property type="match status" value="1"/>
</dbReference>
<sequence>MPALPPDQVRKFVEDGFVHLPGAFSRSLADECRAILWADSGADPDNPTTWRQPVIRIVDGAEEPFRLAANTPRLHAALDNSSVRGTGCPGSASAASPSGSRTWSSQVGPVPEQAVRVPGYRRGPPAAGAGPGRVPAGRAAGR</sequence>
<dbReference type="Proteomes" id="UP000298860">
    <property type="component" value="Unassembled WGS sequence"/>
</dbReference>
<organism evidence="2 3">
    <name type="scientific">Gandjariella thermophila</name>
    <dbReference type="NCBI Taxonomy" id="1931992"/>
    <lineage>
        <taxon>Bacteria</taxon>
        <taxon>Bacillati</taxon>
        <taxon>Actinomycetota</taxon>
        <taxon>Actinomycetes</taxon>
        <taxon>Pseudonocardiales</taxon>
        <taxon>Pseudonocardiaceae</taxon>
        <taxon>Gandjariella</taxon>
    </lineage>
</organism>
<name>A0A4D4J4D5_9PSEU</name>
<dbReference type="SUPFAM" id="SSF51197">
    <property type="entry name" value="Clavaminate synthase-like"/>
    <property type="match status" value="1"/>
</dbReference>
<protein>
    <submittedName>
        <fullName evidence="2">Uncharacterized protein</fullName>
    </submittedName>
</protein>